<dbReference type="Bgee" id="ENSOCUG00000014373">
    <property type="expression patterns" value="Expressed in liver and 19 other cell types or tissues"/>
</dbReference>
<dbReference type="SMR" id="G1T7A2"/>
<evidence type="ECO:0000256" key="5">
    <source>
        <dbReference type="ARBA" id="ARBA00023180"/>
    </source>
</evidence>
<dbReference type="OMA" id="VLRYRCH"/>
<keyword evidence="3" id="KW-0677">Repeat</keyword>
<dbReference type="AlphaFoldDB" id="G1T7A2"/>
<dbReference type="PANTHER" id="PTHR19325:SF551">
    <property type="entry name" value="ZONA PELLUCIDA SPERM-BINDING PROTEIN 3 RECEPTOR"/>
    <property type="match status" value="1"/>
</dbReference>
<proteinExistence type="predicted"/>
<name>G1T7A2_RABIT</name>
<dbReference type="Gene3D" id="2.20.28.230">
    <property type="match status" value="1"/>
</dbReference>
<sequence length="635" mass="70381">MERPFGPCLLGKEKPVVQMDWSTDLHSQKSEVLGKQQIMHIPRAPKGTCPRMEDIAARPVPRSWKVLDQTLFRIILIAALLAPVLGDCGPPPHLLFASSISELSENEYQTGTILKYTCRPGYTRNGLNPILTCKPRGLWSYDTFCVKKRCRNPGDLPNGQVEVKTDFSFGSQIEFSCSEGYILIGSTTSHCDIQEKGVEWSDPLPKCEIVKCEPPPNIINGKHNGGNEDIHTYGSSVTYSCNPRFSLLGEASISCTVKNKTVGVWSPSPPVCKEIICSPPNVPHGKIISGFGPIYNYKDSIMYTCIDGFVLRGSSLIHCELDSKWNPSPPVCELNSCLGLPNVPHASQQGYQWSRKEGVYSVGTELRYKCRPGYRPVADEPIIVTCQEDLRWSPFAGCEAICCPPPQLDNGAITEHSRNPRANNCTYFFGDIVVYSCYQKQRPPVTCRADGTWSPHTPLCGPSCDSPPPIAHGYHTPVSSVLSFTQEVEYDCEEGYTLVGERKLSCSSSIWSKAPPQCKALCPKPEITNGKLSVVKAQYVEKENLTVRCDSGYGVVGSPSITCTENRNWQPEVPKCEWEVPEGCEQVQAGRRLMQCLADPYEVKMALEVYKLSLEIELLELQRDKARKSSVLAPL</sequence>
<dbReference type="GeneTree" id="ENSGT00940000154640"/>
<dbReference type="SMART" id="SM00032">
    <property type="entry name" value="CCP"/>
    <property type="match status" value="8"/>
</dbReference>
<keyword evidence="5" id="KW-0325">Glycoprotein</keyword>
<keyword evidence="4 6" id="KW-1015">Disulfide bond</keyword>
<evidence type="ECO:0000256" key="1">
    <source>
        <dbReference type="ARBA" id="ARBA00022659"/>
    </source>
</evidence>
<dbReference type="InterPro" id="IPR040514">
    <property type="entry name" value="C4bp_oligo"/>
</dbReference>
<dbReference type="Gene3D" id="2.10.70.10">
    <property type="entry name" value="Complement Module, domain 1"/>
    <property type="match status" value="7"/>
</dbReference>
<dbReference type="EMBL" id="AAGW02025419">
    <property type="status" value="NOT_ANNOTATED_CDS"/>
    <property type="molecule type" value="Genomic_DNA"/>
</dbReference>
<evidence type="ECO:0000313" key="9">
    <source>
        <dbReference type="Proteomes" id="UP000001811"/>
    </source>
</evidence>
<feature type="domain" description="Sushi" evidence="7">
    <location>
        <begin position="86"/>
        <end position="147"/>
    </location>
</feature>
<evidence type="ECO:0000256" key="2">
    <source>
        <dbReference type="ARBA" id="ARBA00022729"/>
    </source>
</evidence>
<dbReference type="GO" id="GO:0045732">
    <property type="term" value="P:positive regulation of protein catabolic process"/>
    <property type="evidence" value="ECO:0007669"/>
    <property type="project" value="Ensembl"/>
</dbReference>
<dbReference type="InterPro" id="IPR000436">
    <property type="entry name" value="Sushi_SCR_CCP_dom"/>
</dbReference>
<protein>
    <submittedName>
        <fullName evidence="8">Complement component 4 binding protein alpha</fullName>
    </submittedName>
</protein>
<feature type="domain" description="Sushi" evidence="7">
    <location>
        <begin position="521"/>
        <end position="578"/>
    </location>
</feature>
<dbReference type="EMBL" id="AAGW02025417">
    <property type="status" value="NOT_ANNOTATED_CDS"/>
    <property type="molecule type" value="Genomic_DNA"/>
</dbReference>
<evidence type="ECO:0000313" key="8">
    <source>
        <dbReference type="Ensembl" id="ENSOCUP00000012358.3"/>
    </source>
</evidence>
<evidence type="ECO:0000256" key="3">
    <source>
        <dbReference type="ARBA" id="ARBA00022737"/>
    </source>
</evidence>
<dbReference type="GO" id="GO:0005615">
    <property type="term" value="C:extracellular space"/>
    <property type="evidence" value="ECO:0007669"/>
    <property type="project" value="Ensembl"/>
</dbReference>
<feature type="domain" description="Sushi" evidence="7">
    <location>
        <begin position="335"/>
        <end position="400"/>
    </location>
</feature>
<feature type="disulfide bond" evidence="6">
    <location>
        <begin position="118"/>
        <end position="145"/>
    </location>
</feature>
<dbReference type="Proteomes" id="UP000001811">
    <property type="component" value="Chromosome 16"/>
</dbReference>
<reference evidence="8" key="2">
    <citation type="submission" date="2025-08" db="UniProtKB">
        <authorList>
            <consortium name="Ensembl"/>
        </authorList>
    </citation>
    <scope>IDENTIFICATION</scope>
    <source>
        <strain evidence="8">Thorbecke</strain>
    </source>
</reference>
<feature type="domain" description="Sushi" evidence="7">
    <location>
        <begin position="210"/>
        <end position="274"/>
    </location>
</feature>
<dbReference type="HOGENOM" id="CLU_020107_5_2_1"/>
<evidence type="ECO:0000256" key="6">
    <source>
        <dbReference type="PROSITE-ProRule" id="PRU00302"/>
    </source>
</evidence>
<dbReference type="PROSITE" id="PS50923">
    <property type="entry name" value="SUSHI"/>
    <property type="match status" value="7"/>
</dbReference>
<dbReference type="CDD" id="cd00033">
    <property type="entry name" value="CCP"/>
    <property type="match status" value="8"/>
</dbReference>
<dbReference type="InterPro" id="IPR035976">
    <property type="entry name" value="Sushi/SCR/CCP_sf"/>
</dbReference>
<dbReference type="Pfam" id="PF18453">
    <property type="entry name" value="C4bp_oligo"/>
    <property type="match status" value="1"/>
</dbReference>
<keyword evidence="9" id="KW-1185">Reference proteome</keyword>
<dbReference type="PaxDb" id="9986-ENSOCUP00000012358"/>
<dbReference type="eggNOG" id="ENOG502SHRK">
    <property type="taxonomic scope" value="Eukaryota"/>
</dbReference>
<dbReference type="InParanoid" id="G1T7A2"/>
<keyword evidence="2" id="KW-0732">Signal</keyword>
<evidence type="ECO:0000256" key="4">
    <source>
        <dbReference type="ARBA" id="ARBA00023157"/>
    </source>
</evidence>
<dbReference type="SUPFAM" id="SSF57535">
    <property type="entry name" value="Complement control module/SCR domain"/>
    <property type="match status" value="8"/>
</dbReference>
<accession>G1T7A2</accession>
<feature type="disulfide bond" evidence="6">
    <location>
        <begin position="549"/>
        <end position="576"/>
    </location>
</feature>
<reference evidence="8" key="3">
    <citation type="submission" date="2025-09" db="UniProtKB">
        <authorList>
            <consortium name="Ensembl"/>
        </authorList>
    </citation>
    <scope>IDENTIFICATION</scope>
    <source>
        <strain evidence="8">Thorbecke</strain>
    </source>
</reference>
<dbReference type="Gene3D" id="1.20.5.3730">
    <property type="match status" value="1"/>
</dbReference>
<dbReference type="PANTHER" id="PTHR19325">
    <property type="entry name" value="COMPLEMENT COMPONENT-RELATED SUSHI DOMAIN-CONTAINING"/>
    <property type="match status" value="1"/>
</dbReference>
<dbReference type="Ensembl" id="ENSOCUT00000014373.4">
    <property type="protein sequence ID" value="ENSOCUP00000012358.3"/>
    <property type="gene ID" value="ENSOCUG00000014373.4"/>
</dbReference>
<feature type="disulfide bond" evidence="6">
    <location>
        <begin position="305"/>
        <end position="332"/>
    </location>
</feature>
<reference evidence="8 9" key="1">
    <citation type="journal article" date="2011" name="Nature">
        <title>A high-resolution map of human evolutionary constraint using 29 mammals.</title>
        <authorList>
            <person name="Lindblad-Toh K."/>
            <person name="Garber M."/>
            <person name="Zuk O."/>
            <person name="Lin M.F."/>
            <person name="Parker B.J."/>
            <person name="Washietl S."/>
            <person name="Kheradpour P."/>
            <person name="Ernst J."/>
            <person name="Jordan G."/>
            <person name="Mauceli E."/>
            <person name="Ward L.D."/>
            <person name="Lowe C.B."/>
            <person name="Holloway A.K."/>
            <person name="Clamp M."/>
            <person name="Gnerre S."/>
            <person name="Alfoldi J."/>
            <person name="Beal K."/>
            <person name="Chang J."/>
            <person name="Clawson H."/>
            <person name="Cuff J."/>
            <person name="Di Palma F."/>
            <person name="Fitzgerald S."/>
            <person name="Flicek P."/>
            <person name="Guttman M."/>
            <person name="Hubisz M.J."/>
            <person name="Jaffe D.B."/>
            <person name="Jungreis I."/>
            <person name="Kent W.J."/>
            <person name="Kostka D."/>
            <person name="Lara M."/>
            <person name="Martins A.L."/>
            <person name="Massingham T."/>
            <person name="Moltke I."/>
            <person name="Raney B.J."/>
            <person name="Rasmussen M.D."/>
            <person name="Robinson J."/>
            <person name="Stark A."/>
            <person name="Vilella A.J."/>
            <person name="Wen J."/>
            <person name="Xie X."/>
            <person name="Zody M.C."/>
            <person name="Baldwin J."/>
            <person name="Bloom T."/>
            <person name="Chin C.W."/>
            <person name="Heiman D."/>
            <person name="Nicol R."/>
            <person name="Nusbaum C."/>
            <person name="Young S."/>
            <person name="Wilkinson J."/>
            <person name="Worley K.C."/>
            <person name="Kovar C.L."/>
            <person name="Muzny D.M."/>
            <person name="Gibbs R.A."/>
            <person name="Cree A."/>
            <person name="Dihn H.H."/>
            <person name="Fowler G."/>
            <person name="Jhangiani S."/>
            <person name="Joshi V."/>
            <person name="Lee S."/>
            <person name="Lewis L.R."/>
            <person name="Nazareth L.V."/>
            <person name="Okwuonu G."/>
            <person name="Santibanez J."/>
            <person name="Warren W.C."/>
            <person name="Mardis E.R."/>
            <person name="Weinstock G.M."/>
            <person name="Wilson R.K."/>
            <person name="Delehaunty K."/>
            <person name="Dooling D."/>
            <person name="Fronik C."/>
            <person name="Fulton L."/>
            <person name="Fulton B."/>
            <person name="Graves T."/>
            <person name="Minx P."/>
            <person name="Sodergren E."/>
            <person name="Birney E."/>
            <person name="Margulies E.H."/>
            <person name="Herrero J."/>
            <person name="Green E.D."/>
            <person name="Haussler D."/>
            <person name="Siepel A."/>
            <person name="Goldman N."/>
            <person name="Pollard K.S."/>
            <person name="Pedersen J.S."/>
            <person name="Lander E.S."/>
            <person name="Kellis M."/>
        </authorList>
    </citation>
    <scope>NUCLEOTIDE SEQUENCE [LARGE SCALE GENOMIC DNA]</scope>
    <source>
        <strain evidence="8 9">Thorbecke inbred</strain>
    </source>
</reference>
<dbReference type="EMBL" id="AAGW02025418">
    <property type="status" value="NOT_ANNOTATED_CDS"/>
    <property type="molecule type" value="Genomic_DNA"/>
</dbReference>
<keyword evidence="1 6" id="KW-0768">Sushi</keyword>
<evidence type="ECO:0000259" key="7">
    <source>
        <dbReference type="PROSITE" id="PS50923"/>
    </source>
</evidence>
<gene>
    <name evidence="8" type="primary">C4BPA</name>
</gene>
<dbReference type="GO" id="GO:0045959">
    <property type="term" value="P:negative regulation of complement activation, classical pathway"/>
    <property type="evidence" value="ECO:0007669"/>
    <property type="project" value="Ensembl"/>
</dbReference>
<dbReference type="InterPro" id="IPR050350">
    <property type="entry name" value="Compl-Cell_Adhes-Reg"/>
</dbReference>
<dbReference type="GO" id="GO:1903027">
    <property type="term" value="P:regulation of opsonization"/>
    <property type="evidence" value="ECO:0007669"/>
    <property type="project" value="Ensembl"/>
</dbReference>
<feature type="disulfide bond" evidence="6">
    <location>
        <begin position="212"/>
        <end position="255"/>
    </location>
</feature>
<dbReference type="FunFam" id="2.10.70.10:FF:000055">
    <property type="entry name" value="Complement decay-accelerating factor, GPI-anchored"/>
    <property type="match status" value="1"/>
</dbReference>
<dbReference type="Pfam" id="PF00084">
    <property type="entry name" value="Sushi"/>
    <property type="match status" value="8"/>
</dbReference>
<dbReference type="GO" id="GO:0009609">
    <property type="term" value="P:response to symbiotic bacterium"/>
    <property type="evidence" value="ECO:0007669"/>
    <property type="project" value="Ensembl"/>
</dbReference>
<comment type="caution">
    <text evidence="6">Lacks conserved residue(s) required for the propagation of feature annotation.</text>
</comment>
<dbReference type="STRING" id="9986.ENSOCUP00000012358"/>
<organism evidence="8 9">
    <name type="scientific">Oryctolagus cuniculus</name>
    <name type="common">Rabbit</name>
    <dbReference type="NCBI Taxonomy" id="9986"/>
    <lineage>
        <taxon>Eukaryota</taxon>
        <taxon>Metazoa</taxon>
        <taxon>Chordata</taxon>
        <taxon>Craniata</taxon>
        <taxon>Vertebrata</taxon>
        <taxon>Euteleostomi</taxon>
        <taxon>Mammalia</taxon>
        <taxon>Eutheria</taxon>
        <taxon>Euarchontoglires</taxon>
        <taxon>Glires</taxon>
        <taxon>Lagomorpha</taxon>
        <taxon>Leporidae</taxon>
        <taxon>Oryctolagus</taxon>
    </lineage>
</organism>
<feature type="domain" description="Sushi" evidence="7">
    <location>
        <begin position="148"/>
        <end position="209"/>
    </location>
</feature>
<dbReference type="FunFam" id="2.10.70.10:FF:000014">
    <property type="entry name" value="Membrane cofactor protein"/>
    <property type="match status" value="2"/>
</dbReference>
<feature type="domain" description="Sushi" evidence="7">
    <location>
        <begin position="462"/>
        <end position="520"/>
    </location>
</feature>
<feature type="domain" description="Sushi" evidence="7">
    <location>
        <begin position="275"/>
        <end position="334"/>
    </location>
</feature>